<gene>
    <name evidence="2" type="ORF">EV199_1502</name>
</gene>
<keyword evidence="3" id="KW-1185">Reference proteome</keyword>
<proteinExistence type="predicted"/>
<dbReference type="Proteomes" id="UP000293874">
    <property type="component" value="Unassembled WGS sequence"/>
</dbReference>
<protein>
    <submittedName>
        <fullName evidence="2">Uncharacterized protein</fullName>
    </submittedName>
</protein>
<dbReference type="RefSeq" id="WP_130539985.1">
    <property type="nucleotide sequence ID" value="NZ_CP042431.1"/>
</dbReference>
<accession>A0A4Q7N3S7</accession>
<feature type="signal peptide" evidence="1">
    <location>
        <begin position="1"/>
        <end position="18"/>
    </location>
</feature>
<dbReference type="AlphaFoldDB" id="A0A4Q7N3S7"/>
<dbReference type="EMBL" id="SGXA01000001">
    <property type="protein sequence ID" value="RZS75631.1"/>
    <property type="molecule type" value="Genomic_DNA"/>
</dbReference>
<evidence type="ECO:0000313" key="3">
    <source>
        <dbReference type="Proteomes" id="UP000293874"/>
    </source>
</evidence>
<organism evidence="2 3">
    <name type="scientific">Pseudobacter ginsenosidimutans</name>
    <dbReference type="NCBI Taxonomy" id="661488"/>
    <lineage>
        <taxon>Bacteria</taxon>
        <taxon>Pseudomonadati</taxon>
        <taxon>Bacteroidota</taxon>
        <taxon>Chitinophagia</taxon>
        <taxon>Chitinophagales</taxon>
        <taxon>Chitinophagaceae</taxon>
        <taxon>Pseudobacter</taxon>
    </lineage>
</organism>
<reference evidence="2 3" key="1">
    <citation type="submission" date="2019-02" db="EMBL/GenBank/DDBJ databases">
        <title>Genomic Encyclopedia of Type Strains, Phase IV (KMG-IV): sequencing the most valuable type-strain genomes for metagenomic binning, comparative biology and taxonomic classification.</title>
        <authorList>
            <person name="Goeker M."/>
        </authorList>
    </citation>
    <scope>NUCLEOTIDE SEQUENCE [LARGE SCALE GENOMIC DNA]</scope>
    <source>
        <strain evidence="2 3">DSM 18116</strain>
    </source>
</reference>
<evidence type="ECO:0000256" key="1">
    <source>
        <dbReference type="SAM" id="SignalP"/>
    </source>
</evidence>
<feature type="chain" id="PRO_5020800183" evidence="1">
    <location>
        <begin position="19"/>
        <end position="158"/>
    </location>
</feature>
<comment type="caution">
    <text evidence="2">The sequence shown here is derived from an EMBL/GenBank/DDBJ whole genome shotgun (WGS) entry which is preliminary data.</text>
</comment>
<keyword evidence="1" id="KW-0732">Signal</keyword>
<sequence>MKPLFFLLLLAFTSQLHAQDLIGHSPKQVRKHMLIYMQQNRYNKFLVEEKDTEIIFRLREDSVQPVNFRYEFDSKGKCFAFSTLAHCRECVESALKTTLANNKFGWTKLNDSTWISSYRHSLQMVLKKNEEEGAVHTLDIRKMLWSRTWYNDQLAGKK</sequence>
<evidence type="ECO:0000313" key="2">
    <source>
        <dbReference type="EMBL" id="RZS75631.1"/>
    </source>
</evidence>
<name>A0A4Q7N3S7_9BACT</name>